<proteinExistence type="predicted"/>
<protein>
    <submittedName>
        <fullName evidence="1">Uncharacterized protein</fullName>
    </submittedName>
</protein>
<dbReference type="EMBL" id="VSRR010012014">
    <property type="protein sequence ID" value="MPC53964.1"/>
    <property type="molecule type" value="Genomic_DNA"/>
</dbReference>
<reference evidence="1 2" key="1">
    <citation type="submission" date="2019-05" db="EMBL/GenBank/DDBJ databases">
        <title>Another draft genome of Portunus trituberculatus and its Hox gene families provides insights of decapod evolution.</title>
        <authorList>
            <person name="Jeong J.-H."/>
            <person name="Song I."/>
            <person name="Kim S."/>
            <person name="Choi T."/>
            <person name="Kim D."/>
            <person name="Ryu S."/>
            <person name="Kim W."/>
        </authorList>
    </citation>
    <scope>NUCLEOTIDE SEQUENCE [LARGE SCALE GENOMIC DNA]</scope>
    <source>
        <tissue evidence="1">Muscle</tissue>
    </source>
</reference>
<dbReference type="SUPFAM" id="SSF56219">
    <property type="entry name" value="DNase I-like"/>
    <property type="match status" value="1"/>
</dbReference>
<comment type="caution">
    <text evidence="1">The sequence shown here is derived from an EMBL/GenBank/DDBJ whole genome shotgun (WGS) entry which is preliminary data.</text>
</comment>
<accession>A0A5B7GBP8</accession>
<dbReference type="InterPro" id="IPR036691">
    <property type="entry name" value="Endo/exonu/phosph_ase_sf"/>
</dbReference>
<sequence>MDLTFLFCNAGPSSESPRSSKPTSTKQCHLSLGYETWLPSHLSFTIPGYNITRKDRTQERGGGVLLAIRNTLVHTHLTLPPWQGGHLEVAAARVGLQRCWLTVAVFYNPGGASST</sequence>
<dbReference type="Proteomes" id="UP000324222">
    <property type="component" value="Unassembled WGS sequence"/>
</dbReference>
<gene>
    <name evidence="1" type="ORF">E2C01_047869</name>
</gene>
<organism evidence="1 2">
    <name type="scientific">Portunus trituberculatus</name>
    <name type="common">Swimming crab</name>
    <name type="synonym">Neptunus trituberculatus</name>
    <dbReference type="NCBI Taxonomy" id="210409"/>
    <lineage>
        <taxon>Eukaryota</taxon>
        <taxon>Metazoa</taxon>
        <taxon>Ecdysozoa</taxon>
        <taxon>Arthropoda</taxon>
        <taxon>Crustacea</taxon>
        <taxon>Multicrustacea</taxon>
        <taxon>Malacostraca</taxon>
        <taxon>Eumalacostraca</taxon>
        <taxon>Eucarida</taxon>
        <taxon>Decapoda</taxon>
        <taxon>Pleocyemata</taxon>
        <taxon>Brachyura</taxon>
        <taxon>Eubrachyura</taxon>
        <taxon>Portunoidea</taxon>
        <taxon>Portunidae</taxon>
        <taxon>Portuninae</taxon>
        <taxon>Portunus</taxon>
    </lineage>
</organism>
<evidence type="ECO:0000313" key="1">
    <source>
        <dbReference type="EMBL" id="MPC53964.1"/>
    </source>
</evidence>
<evidence type="ECO:0000313" key="2">
    <source>
        <dbReference type="Proteomes" id="UP000324222"/>
    </source>
</evidence>
<dbReference type="OrthoDB" id="6372692at2759"/>
<dbReference type="AlphaFoldDB" id="A0A5B7GBP8"/>
<keyword evidence="2" id="KW-1185">Reference proteome</keyword>
<name>A0A5B7GBP8_PORTR</name>